<keyword evidence="6 9" id="KW-0249">Electron transport</keyword>
<dbReference type="Pfam" id="PF02271">
    <property type="entry name" value="UCR_14kD"/>
    <property type="match status" value="1"/>
</dbReference>
<keyword evidence="4 9" id="KW-0679">Respiratory chain</keyword>
<dbReference type="OrthoDB" id="425749at2759"/>
<evidence type="ECO:0000256" key="6">
    <source>
        <dbReference type="ARBA" id="ARBA00022982"/>
    </source>
</evidence>
<evidence type="ECO:0000256" key="2">
    <source>
        <dbReference type="ARBA" id="ARBA00008554"/>
    </source>
</evidence>
<dbReference type="SUPFAM" id="SSF81524">
    <property type="entry name" value="14 kDa protein of cytochrome bc1 complex (Ubiquinol-cytochrome c reductase)"/>
    <property type="match status" value="1"/>
</dbReference>
<dbReference type="PIRSF" id="PIRSF000022">
    <property type="entry name" value="Bc1_14K"/>
    <property type="match status" value="1"/>
</dbReference>
<protein>
    <recommendedName>
        <fullName evidence="9">Cytochrome b-c1 complex subunit 7</fullName>
    </recommendedName>
</protein>
<dbReference type="PANTHER" id="PTHR12022:SF0">
    <property type="entry name" value="CYTOCHROME B-C1 COMPLEX SUBUNIT 7"/>
    <property type="match status" value="1"/>
</dbReference>
<name>A0A9W7ZXA9_9FUNG</name>
<dbReference type="EMBL" id="JANBPU010000122">
    <property type="protein sequence ID" value="KAJ1915944.1"/>
    <property type="molecule type" value="Genomic_DNA"/>
</dbReference>
<dbReference type="PANTHER" id="PTHR12022">
    <property type="entry name" value="UBIQUINOL-CYTOCHROME C REDUCTASE COMPLEX 14 KD PROTEIN"/>
    <property type="match status" value="1"/>
</dbReference>
<sequence length="122" mass="14135">MAAIARALENCSALRTVLRPFAQSWVNASGYRRLGLLYDDLIIEENPEVTEALRRVPNDQIDARYYRIKRAFQCDLSQIELPPSQWTKPEEDVSYLLPILEEVEAEVAERNMFNSLKVVHKK</sequence>
<proteinExistence type="inferred from homology"/>
<comment type="caution">
    <text evidence="10">The sequence shown here is derived from an EMBL/GenBank/DDBJ whole genome shotgun (WGS) entry which is preliminary data.</text>
</comment>
<accession>A0A9W7ZXA9</accession>
<organism evidence="10 11">
    <name type="scientific">Mycoemilia scoparia</name>
    <dbReference type="NCBI Taxonomy" id="417184"/>
    <lineage>
        <taxon>Eukaryota</taxon>
        <taxon>Fungi</taxon>
        <taxon>Fungi incertae sedis</taxon>
        <taxon>Zoopagomycota</taxon>
        <taxon>Kickxellomycotina</taxon>
        <taxon>Kickxellomycetes</taxon>
        <taxon>Kickxellales</taxon>
        <taxon>Kickxellaceae</taxon>
        <taxon>Mycoemilia</taxon>
    </lineage>
</organism>
<dbReference type="InterPro" id="IPR036544">
    <property type="entry name" value="QCR7_sf"/>
</dbReference>
<comment type="function">
    <text evidence="9">Component of the ubiquinol-cytochrome c oxidoreductase, a multisubunit transmembrane complex that is part of the mitochondrial electron transport chain which drives oxidative phosphorylation.</text>
</comment>
<dbReference type="GO" id="GO:0006122">
    <property type="term" value="P:mitochondrial electron transport, ubiquinol to cytochrome c"/>
    <property type="evidence" value="ECO:0007669"/>
    <property type="project" value="InterPro"/>
</dbReference>
<evidence type="ECO:0000256" key="4">
    <source>
        <dbReference type="ARBA" id="ARBA00022660"/>
    </source>
</evidence>
<keyword evidence="11" id="KW-1185">Reference proteome</keyword>
<keyword evidence="8 9" id="KW-0472">Membrane</keyword>
<evidence type="ECO:0000256" key="1">
    <source>
        <dbReference type="ARBA" id="ARBA00004443"/>
    </source>
</evidence>
<dbReference type="FunFam" id="1.10.1090.10:FF:000001">
    <property type="entry name" value="Cytochrome b-c1 complex subunit 7"/>
    <property type="match status" value="1"/>
</dbReference>
<evidence type="ECO:0000256" key="9">
    <source>
        <dbReference type="PIRNR" id="PIRNR000022"/>
    </source>
</evidence>
<keyword evidence="3 9" id="KW-0813">Transport</keyword>
<dbReference type="GO" id="GO:0005743">
    <property type="term" value="C:mitochondrial inner membrane"/>
    <property type="evidence" value="ECO:0007669"/>
    <property type="project" value="UniProtKB-SubCell"/>
</dbReference>
<dbReference type="InterPro" id="IPR003197">
    <property type="entry name" value="QCR7"/>
</dbReference>
<dbReference type="Proteomes" id="UP001150538">
    <property type="component" value="Unassembled WGS sequence"/>
</dbReference>
<comment type="subcellular location">
    <subcellularLocation>
        <location evidence="1">Mitochondrion inner membrane</location>
        <topology evidence="1">Peripheral membrane protein</topology>
        <orientation evidence="1">Matrix side</orientation>
    </subcellularLocation>
</comment>
<evidence type="ECO:0000313" key="11">
    <source>
        <dbReference type="Proteomes" id="UP001150538"/>
    </source>
</evidence>
<comment type="similarity">
    <text evidence="2 9">Belongs to the UQCRB/QCR7 family.</text>
</comment>
<keyword evidence="5 9" id="KW-0999">Mitochondrion inner membrane</keyword>
<evidence type="ECO:0000256" key="8">
    <source>
        <dbReference type="ARBA" id="ARBA00023136"/>
    </source>
</evidence>
<evidence type="ECO:0000313" key="10">
    <source>
        <dbReference type="EMBL" id="KAJ1915944.1"/>
    </source>
</evidence>
<gene>
    <name evidence="10" type="primary">QCR7</name>
    <name evidence="10" type="ORF">H4219_004049</name>
</gene>
<evidence type="ECO:0000256" key="3">
    <source>
        <dbReference type="ARBA" id="ARBA00022448"/>
    </source>
</evidence>
<dbReference type="Gene3D" id="1.10.1090.10">
    <property type="entry name" value="Cytochrome b-c1 complex subunit 7"/>
    <property type="match status" value="1"/>
</dbReference>
<dbReference type="GO" id="GO:0045275">
    <property type="term" value="C:respiratory chain complex III"/>
    <property type="evidence" value="ECO:0007669"/>
    <property type="project" value="InterPro"/>
</dbReference>
<evidence type="ECO:0000256" key="5">
    <source>
        <dbReference type="ARBA" id="ARBA00022792"/>
    </source>
</evidence>
<keyword evidence="7 9" id="KW-0496">Mitochondrion</keyword>
<evidence type="ECO:0000256" key="7">
    <source>
        <dbReference type="ARBA" id="ARBA00023128"/>
    </source>
</evidence>
<reference evidence="10" key="1">
    <citation type="submission" date="2022-07" db="EMBL/GenBank/DDBJ databases">
        <title>Phylogenomic reconstructions and comparative analyses of Kickxellomycotina fungi.</title>
        <authorList>
            <person name="Reynolds N.K."/>
            <person name="Stajich J.E."/>
            <person name="Barry K."/>
            <person name="Grigoriev I.V."/>
            <person name="Crous P."/>
            <person name="Smith M.E."/>
        </authorList>
    </citation>
    <scope>NUCLEOTIDE SEQUENCE</scope>
    <source>
        <strain evidence="10">NBRC 100468</strain>
    </source>
</reference>
<dbReference type="AlphaFoldDB" id="A0A9W7ZXA9"/>